<proteinExistence type="predicted"/>
<organism evidence="2 3">
    <name type="scientific">Clostridium omnivorum</name>
    <dbReference type="NCBI Taxonomy" id="1604902"/>
    <lineage>
        <taxon>Bacteria</taxon>
        <taxon>Bacillati</taxon>
        <taxon>Bacillota</taxon>
        <taxon>Clostridia</taxon>
        <taxon>Eubacteriales</taxon>
        <taxon>Clostridiaceae</taxon>
        <taxon>Clostridium</taxon>
    </lineage>
</organism>
<sequence>MQKKKGFTLIELLLTICIISIISSAMAAGITSYFKTRNKYEARFTQNCILGVISNAKQYCREKNKYGDVVFDLSANEIYFKSDFSIKDKFYLPKNVKLSGVSNYNKKIEINNRGIISGDACTITLKDLSGNLYYITVCVGSFYVEIK</sequence>
<gene>
    <name evidence="2" type="ORF">bsdE14_38240</name>
</gene>
<name>A0ABQ5NAW9_9CLOT</name>
<dbReference type="EMBL" id="BRXR01000001">
    <property type="protein sequence ID" value="GLC32414.1"/>
    <property type="molecule type" value="Genomic_DNA"/>
</dbReference>
<dbReference type="RefSeq" id="WP_264851717.1">
    <property type="nucleotide sequence ID" value="NZ_BRXR01000001.1"/>
</dbReference>
<evidence type="ECO:0000313" key="2">
    <source>
        <dbReference type="EMBL" id="GLC32414.1"/>
    </source>
</evidence>
<reference evidence="2 3" key="1">
    <citation type="journal article" date="2024" name="Int. J. Syst. Evol. Microbiol.">
        <title>Clostridium omnivorum sp. nov., isolated from anoxic soil under the treatment of reductive soil disinfestation.</title>
        <authorList>
            <person name="Ueki A."/>
            <person name="Tonouchi A."/>
            <person name="Kaku N."/>
            <person name="Honma S."/>
            <person name="Ueki K."/>
        </authorList>
    </citation>
    <scope>NUCLEOTIDE SEQUENCE [LARGE SCALE GENOMIC DNA]</scope>
    <source>
        <strain evidence="2 3">E14</strain>
    </source>
</reference>
<dbReference type="NCBIfam" id="TIGR02532">
    <property type="entry name" value="IV_pilin_GFxxxE"/>
    <property type="match status" value="1"/>
</dbReference>
<feature type="chain" id="PRO_5045675861" evidence="1">
    <location>
        <begin position="28"/>
        <end position="147"/>
    </location>
</feature>
<dbReference type="Pfam" id="PF07963">
    <property type="entry name" value="N_methyl"/>
    <property type="match status" value="1"/>
</dbReference>
<evidence type="ECO:0000256" key="1">
    <source>
        <dbReference type="SAM" id="SignalP"/>
    </source>
</evidence>
<feature type="signal peptide" evidence="1">
    <location>
        <begin position="1"/>
        <end position="27"/>
    </location>
</feature>
<dbReference type="InterPro" id="IPR012902">
    <property type="entry name" value="N_methyl_site"/>
</dbReference>
<comment type="caution">
    <text evidence="2">The sequence shown here is derived from an EMBL/GenBank/DDBJ whole genome shotgun (WGS) entry which is preliminary data.</text>
</comment>
<dbReference type="Proteomes" id="UP001208567">
    <property type="component" value="Unassembled WGS sequence"/>
</dbReference>
<dbReference type="SUPFAM" id="SSF54523">
    <property type="entry name" value="Pili subunits"/>
    <property type="match status" value="1"/>
</dbReference>
<keyword evidence="3" id="KW-1185">Reference proteome</keyword>
<keyword evidence="1" id="KW-0732">Signal</keyword>
<dbReference type="InterPro" id="IPR045584">
    <property type="entry name" value="Pilin-like"/>
</dbReference>
<evidence type="ECO:0000313" key="3">
    <source>
        <dbReference type="Proteomes" id="UP001208567"/>
    </source>
</evidence>
<accession>A0ABQ5NAW9</accession>
<dbReference type="Gene3D" id="3.30.700.10">
    <property type="entry name" value="Glycoprotein, Type 4 Pilin"/>
    <property type="match status" value="1"/>
</dbReference>
<protein>
    <submittedName>
        <fullName evidence="2">Potassium transporter TrkH</fullName>
    </submittedName>
</protein>